<accession>A0A1G7R9T9</accession>
<sequence>MSNDMTGTNDIDIDTIVDNRTALYDQLEAQPYRLLQEEVTELITNTVEAAGRDASDVEKALLSDPLDEDWWFSISTQQALNAIVVTGDEGVIRVDITYELGDERDLTVPSPDALPILNNGDELTIYCLLDRDIDLSTTTGNVEIEGVSLKEDSESKPEPKSESEPEPTPPPKNDRSGQQDEKDGRDGGSTGTGPVTVSLIGPEGQKETVDLPRDRTMGFVVADLKQSYDVHDAEIGLYEDKQYSTAIDDNIDPGQYEEETVYWRVERRAA</sequence>
<feature type="compositionally biased region" description="Basic and acidic residues" evidence="1">
    <location>
        <begin position="172"/>
        <end position="186"/>
    </location>
</feature>
<feature type="region of interest" description="Disordered" evidence="1">
    <location>
        <begin position="144"/>
        <end position="212"/>
    </location>
</feature>
<dbReference type="Proteomes" id="UP000199076">
    <property type="component" value="Unassembled WGS sequence"/>
</dbReference>
<reference evidence="3" key="1">
    <citation type="submission" date="2016-10" db="EMBL/GenBank/DDBJ databases">
        <authorList>
            <person name="Varghese N."/>
            <person name="Submissions S."/>
        </authorList>
    </citation>
    <scope>NUCLEOTIDE SEQUENCE [LARGE SCALE GENOMIC DNA]</scope>
    <source>
        <strain evidence="3">IBRC-M 10760</strain>
    </source>
</reference>
<name>A0A1G7R9T9_9EURY</name>
<evidence type="ECO:0000313" key="3">
    <source>
        <dbReference type="Proteomes" id="UP000199076"/>
    </source>
</evidence>
<dbReference type="EMBL" id="FNBK01000014">
    <property type="protein sequence ID" value="SDG07493.1"/>
    <property type="molecule type" value="Genomic_DNA"/>
</dbReference>
<evidence type="ECO:0000313" key="2">
    <source>
        <dbReference type="EMBL" id="SDG07493.1"/>
    </source>
</evidence>
<dbReference type="STRING" id="660518.SAMN05216218_114115"/>
<proteinExistence type="predicted"/>
<feature type="compositionally biased region" description="Basic and acidic residues" evidence="1">
    <location>
        <begin position="148"/>
        <end position="163"/>
    </location>
</feature>
<dbReference type="RefSeq" id="WP_092694388.1">
    <property type="nucleotide sequence ID" value="NZ_FNBK01000014.1"/>
</dbReference>
<evidence type="ECO:0000256" key="1">
    <source>
        <dbReference type="SAM" id="MobiDB-lite"/>
    </source>
</evidence>
<gene>
    <name evidence="2" type="ORF">SAMN05216218_114115</name>
</gene>
<organism evidence="2 3">
    <name type="scientific">Halorientalis regularis</name>
    <dbReference type="NCBI Taxonomy" id="660518"/>
    <lineage>
        <taxon>Archaea</taxon>
        <taxon>Methanobacteriati</taxon>
        <taxon>Methanobacteriota</taxon>
        <taxon>Stenosarchaea group</taxon>
        <taxon>Halobacteria</taxon>
        <taxon>Halobacteriales</taxon>
        <taxon>Haloarculaceae</taxon>
        <taxon>Halorientalis</taxon>
    </lineage>
</organism>
<keyword evidence="3" id="KW-1185">Reference proteome</keyword>
<dbReference type="AlphaFoldDB" id="A0A1G7R9T9"/>
<protein>
    <submittedName>
        <fullName evidence="2">Uncharacterized protein</fullName>
    </submittedName>
</protein>